<dbReference type="AlphaFoldDB" id="U7UYA6"/>
<organism evidence="1 2">
    <name type="scientific">Rothia aeria F0184</name>
    <dbReference type="NCBI Taxonomy" id="888019"/>
    <lineage>
        <taxon>Bacteria</taxon>
        <taxon>Bacillati</taxon>
        <taxon>Actinomycetota</taxon>
        <taxon>Actinomycetes</taxon>
        <taxon>Micrococcales</taxon>
        <taxon>Micrococcaceae</taxon>
        <taxon>Rothia</taxon>
    </lineage>
</organism>
<proteinExistence type="predicted"/>
<dbReference type="PATRIC" id="fig|888019.4.peg.2095"/>
<dbReference type="Proteomes" id="UP000017174">
    <property type="component" value="Unassembled WGS sequence"/>
</dbReference>
<reference evidence="1 2" key="1">
    <citation type="submission" date="2013-08" db="EMBL/GenBank/DDBJ databases">
        <authorList>
            <person name="Weinstock G."/>
            <person name="Sodergren E."/>
            <person name="Wylie T."/>
            <person name="Fulton L."/>
            <person name="Fulton R."/>
            <person name="Fronick C."/>
            <person name="O'Laughlin M."/>
            <person name="Godfrey J."/>
            <person name="Miner T."/>
            <person name="Herter B."/>
            <person name="Appelbaum E."/>
            <person name="Cordes M."/>
            <person name="Lek S."/>
            <person name="Wollam A."/>
            <person name="Pepin K.H."/>
            <person name="Palsikar V.B."/>
            <person name="Mitreva M."/>
            <person name="Wilson R.K."/>
        </authorList>
    </citation>
    <scope>NUCLEOTIDE SEQUENCE [LARGE SCALE GENOMIC DNA]</scope>
    <source>
        <strain evidence="1 2">F0184</strain>
    </source>
</reference>
<comment type="caution">
    <text evidence="1">The sequence shown here is derived from an EMBL/GenBank/DDBJ whole genome shotgun (WGS) entry which is preliminary data.</text>
</comment>
<accession>U7UYA6</accession>
<evidence type="ECO:0000313" key="1">
    <source>
        <dbReference type="EMBL" id="ERT63884.1"/>
    </source>
</evidence>
<name>U7UYA6_9MICC</name>
<protein>
    <submittedName>
        <fullName evidence="1">Uncharacterized protein</fullName>
    </submittedName>
</protein>
<dbReference type="HOGENOM" id="CLU_1460258_0_0_11"/>
<dbReference type="EMBL" id="AXZG01000070">
    <property type="protein sequence ID" value="ERT63884.1"/>
    <property type="molecule type" value="Genomic_DNA"/>
</dbReference>
<evidence type="ECO:0000313" key="2">
    <source>
        <dbReference type="Proteomes" id="UP000017174"/>
    </source>
</evidence>
<sequence>MRNVRGALGKLSLENALNPHAHTLLSSRTKRGKKREPVADEQRILDIIDGLEENFTEQEAYRIYIEFCFRFIPRIEHKIPEKLRAHLEAAEGYWHAGNVSPQALENARVLIWKYLDSHNLTYVPLRKSAAIRFMHQLFWDKANTDIWDHFDWCRELLPHLGYKNHTILQELEYVLSKATREGFAA</sequence>
<gene>
    <name evidence="1" type="ORF">HMPREF0742_02560</name>
</gene>